<organism evidence="2 3">
    <name type="scientific">Ampelomyces quisqualis</name>
    <name type="common">Powdery mildew agent</name>
    <dbReference type="NCBI Taxonomy" id="50730"/>
    <lineage>
        <taxon>Eukaryota</taxon>
        <taxon>Fungi</taxon>
        <taxon>Dikarya</taxon>
        <taxon>Ascomycota</taxon>
        <taxon>Pezizomycotina</taxon>
        <taxon>Dothideomycetes</taxon>
        <taxon>Pleosporomycetidae</taxon>
        <taxon>Pleosporales</taxon>
        <taxon>Pleosporineae</taxon>
        <taxon>Phaeosphaeriaceae</taxon>
        <taxon>Ampelomyces</taxon>
    </lineage>
</organism>
<dbReference type="EMBL" id="ML979133">
    <property type="protein sequence ID" value="KAF1919628.1"/>
    <property type="molecule type" value="Genomic_DNA"/>
</dbReference>
<accession>A0A6A5QXE5</accession>
<protein>
    <submittedName>
        <fullName evidence="2">Uncharacterized protein</fullName>
    </submittedName>
</protein>
<reference evidence="2" key="1">
    <citation type="journal article" date="2020" name="Stud. Mycol.">
        <title>101 Dothideomycetes genomes: a test case for predicting lifestyles and emergence of pathogens.</title>
        <authorList>
            <person name="Haridas S."/>
            <person name="Albert R."/>
            <person name="Binder M."/>
            <person name="Bloem J."/>
            <person name="Labutti K."/>
            <person name="Salamov A."/>
            <person name="Andreopoulos B."/>
            <person name="Baker S."/>
            <person name="Barry K."/>
            <person name="Bills G."/>
            <person name="Bluhm B."/>
            <person name="Cannon C."/>
            <person name="Castanera R."/>
            <person name="Culley D."/>
            <person name="Daum C."/>
            <person name="Ezra D."/>
            <person name="Gonzalez J."/>
            <person name="Henrissat B."/>
            <person name="Kuo A."/>
            <person name="Liang C."/>
            <person name="Lipzen A."/>
            <person name="Lutzoni F."/>
            <person name="Magnuson J."/>
            <person name="Mondo S."/>
            <person name="Nolan M."/>
            <person name="Ohm R."/>
            <person name="Pangilinan J."/>
            <person name="Park H.-J."/>
            <person name="Ramirez L."/>
            <person name="Alfaro M."/>
            <person name="Sun H."/>
            <person name="Tritt A."/>
            <person name="Yoshinaga Y."/>
            <person name="Zwiers L.-H."/>
            <person name="Turgeon B."/>
            <person name="Goodwin S."/>
            <person name="Spatafora J."/>
            <person name="Crous P."/>
            <person name="Grigoriev I."/>
        </authorList>
    </citation>
    <scope>NUCLEOTIDE SEQUENCE</scope>
    <source>
        <strain evidence="2">HMLAC05119</strain>
    </source>
</reference>
<name>A0A6A5QXE5_AMPQU</name>
<dbReference type="Proteomes" id="UP000800096">
    <property type="component" value="Unassembled WGS sequence"/>
</dbReference>
<gene>
    <name evidence="2" type="ORF">BDU57DRAFT_569403</name>
</gene>
<sequence>MTGSRSKPVQPILGDLALHKHKQTPPPSSIPHSHTQTRHQSGSPASISLTLQILHQPRMMLLQPLVRLTSPRKPARAPVTFQHLALPHHACQQRETESAELKHVAYVQEWTVKRGRKRA</sequence>
<evidence type="ECO:0000313" key="3">
    <source>
        <dbReference type="Proteomes" id="UP000800096"/>
    </source>
</evidence>
<evidence type="ECO:0000256" key="1">
    <source>
        <dbReference type="SAM" id="MobiDB-lite"/>
    </source>
</evidence>
<evidence type="ECO:0000313" key="2">
    <source>
        <dbReference type="EMBL" id="KAF1919628.1"/>
    </source>
</evidence>
<proteinExistence type="predicted"/>
<dbReference type="AlphaFoldDB" id="A0A6A5QXE5"/>
<keyword evidence="3" id="KW-1185">Reference proteome</keyword>
<feature type="region of interest" description="Disordered" evidence="1">
    <location>
        <begin position="1"/>
        <end position="46"/>
    </location>
</feature>